<evidence type="ECO:0000313" key="9">
    <source>
        <dbReference type="EMBL" id="CAE6414407.1"/>
    </source>
</evidence>
<keyword evidence="6" id="KW-0333">Golgi apparatus</keyword>
<evidence type="ECO:0000313" key="10">
    <source>
        <dbReference type="Proteomes" id="UP000663888"/>
    </source>
</evidence>
<proteinExistence type="inferred from homology"/>
<accession>A0A8H2X6C1</accession>
<protein>
    <recommendedName>
        <fullName evidence="3">Conserved oligomeric Golgi complex subunit 8</fullName>
    </recommendedName>
    <alternativeName>
        <fullName evidence="8">Component of oligomeric Golgi complex 8</fullName>
    </alternativeName>
</protein>
<reference evidence="9" key="1">
    <citation type="submission" date="2021-01" db="EMBL/GenBank/DDBJ databases">
        <authorList>
            <person name="Kaushik A."/>
        </authorList>
    </citation>
    <scope>NUCLEOTIDE SEQUENCE</scope>
    <source>
        <strain evidence="9">AG4-R118</strain>
    </source>
</reference>
<dbReference type="Pfam" id="PF04124">
    <property type="entry name" value="Dor1"/>
    <property type="match status" value="1"/>
</dbReference>
<dbReference type="SUPFAM" id="SSF74788">
    <property type="entry name" value="Cullin repeat-like"/>
    <property type="match status" value="1"/>
</dbReference>
<dbReference type="GO" id="GO:0000139">
    <property type="term" value="C:Golgi membrane"/>
    <property type="evidence" value="ECO:0007669"/>
    <property type="project" value="UniProtKB-SubCell"/>
</dbReference>
<evidence type="ECO:0000256" key="4">
    <source>
        <dbReference type="ARBA" id="ARBA00022448"/>
    </source>
</evidence>
<keyword evidence="7" id="KW-0472">Membrane</keyword>
<organism evidence="9 10">
    <name type="scientific">Rhizoctonia solani</name>
    <dbReference type="NCBI Taxonomy" id="456999"/>
    <lineage>
        <taxon>Eukaryota</taxon>
        <taxon>Fungi</taxon>
        <taxon>Dikarya</taxon>
        <taxon>Basidiomycota</taxon>
        <taxon>Agaricomycotina</taxon>
        <taxon>Agaricomycetes</taxon>
        <taxon>Cantharellales</taxon>
        <taxon>Ceratobasidiaceae</taxon>
        <taxon>Rhizoctonia</taxon>
    </lineage>
</organism>
<dbReference type="GO" id="GO:0017119">
    <property type="term" value="C:Golgi transport complex"/>
    <property type="evidence" value="ECO:0007669"/>
    <property type="project" value="InterPro"/>
</dbReference>
<evidence type="ECO:0000256" key="8">
    <source>
        <dbReference type="ARBA" id="ARBA00031347"/>
    </source>
</evidence>
<evidence type="ECO:0000256" key="6">
    <source>
        <dbReference type="ARBA" id="ARBA00023034"/>
    </source>
</evidence>
<evidence type="ECO:0000256" key="5">
    <source>
        <dbReference type="ARBA" id="ARBA00022927"/>
    </source>
</evidence>
<evidence type="ECO:0000256" key="2">
    <source>
        <dbReference type="ARBA" id="ARBA00006419"/>
    </source>
</evidence>
<dbReference type="GO" id="GO:0006891">
    <property type="term" value="P:intra-Golgi vesicle-mediated transport"/>
    <property type="evidence" value="ECO:0007669"/>
    <property type="project" value="TreeGrafter"/>
</dbReference>
<sequence>MAATLDSSPVPNLENSSTLSELLSQAAGRDLSQPIAQSYLKHISALDLNSIRLEPSALASESSQLRTELTNLCHDQHGTFLTVHSTTSNLNQSFGSLDESLGNLLTALPDLESQCRAFATSTREIQQSRSRASLVLEQHDKLLDVLTIPQLIDACSRNGHYAEALDLAAHATTLASRFPDIKVICDVAAEAEAGVRSIRATLLMVLREHAKLPALAKAVGLLRRMKALSEDQLALAFLTGRVVNLNASLAAIEREGADQMEEAARYLKRYIDVFRENLHEIVTQFSTIFLERPSINEQTGSVPTVHTHSHLLGEVAHHVIELLQSVLNFTLPHISDPSALNALLSQLSYCGSAFARIGLDFRAMLPIVFEQAVIAGVTKTLEEGASAFSQRIQQMQKSQKLPTLWLVIPEQASNPPTAPRAQPGALNHLPPSLLLSYPPIATLTNVHITALNQLRQLAPENILPRLYNLFCTSIADSSSALLTYSKEVVASEKTKPRRTSIDGEDEQNRAVLAGAGLALSRALSPFILSGLVHGVYARPLEEWTPPQIEGVVSLQETEKKWEAWLEEIGLLDDRTAVEAAEGEPVAAEV</sequence>
<dbReference type="InterPro" id="IPR007255">
    <property type="entry name" value="COG8"/>
</dbReference>
<comment type="subcellular location">
    <subcellularLocation>
        <location evidence="1">Golgi apparatus membrane</location>
        <topology evidence="1">Peripheral membrane protein</topology>
    </subcellularLocation>
</comment>
<dbReference type="PANTHER" id="PTHR21311:SF0">
    <property type="entry name" value="CONSERVED OLIGOMERIC GOLGI COMPLEX SUBUNIT 8"/>
    <property type="match status" value="1"/>
</dbReference>
<comment type="similarity">
    <text evidence="2">Belongs to the COG8 family.</text>
</comment>
<dbReference type="InterPro" id="IPR016159">
    <property type="entry name" value="Cullin_repeat-like_dom_sf"/>
</dbReference>
<keyword evidence="5" id="KW-0653">Protein transport</keyword>
<name>A0A8H2X6C1_9AGAM</name>
<dbReference type="PANTHER" id="PTHR21311">
    <property type="entry name" value="CONSERVED OLIGOMERIC GOLGI COMPLEX COMPONENT 8"/>
    <property type="match status" value="1"/>
</dbReference>
<dbReference type="GO" id="GO:0015031">
    <property type="term" value="P:protein transport"/>
    <property type="evidence" value="ECO:0007669"/>
    <property type="project" value="UniProtKB-KW"/>
</dbReference>
<dbReference type="EMBL" id="CAJMWX010000358">
    <property type="protein sequence ID" value="CAE6414407.1"/>
    <property type="molecule type" value="Genomic_DNA"/>
</dbReference>
<dbReference type="Proteomes" id="UP000663888">
    <property type="component" value="Unassembled WGS sequence"/>
</dbReference>
<evidence type="ECO:0000256" key="1">
    <source>
        <dbReference type="ARBA" id="ARBA00004395"/>
    </source>
</evidence>
<evidence type="ECO:0000256" key="3">
    <source>
        <dbReference type="ARBA" id="ARBA00020983"/>
    </source>
</evidence>
<keyword evidence="4" id="KW-0813">Transport</keyword>
<dbReference type="AlphaFoldDB" id="A0A8H2X6C1"/>
<evidence type="ECO:0000256" key="7">
    <source>
        <dbReference type="ARBA" id="ARBA00023136"/>
    </source>
</evidence>
<gene>
    <name evidence="9" type="ORF">RDB_LOCUS15125</name>
</gene>
<comment type="caution">
    <text evidence="9">The sequence shown here is derived from an EMBL/GenBank/DDBJ whole genome shotgun (WGS) entry which is preliminary data.</text>
</comment>